<comment type="caution">
    <text evidence="2">The sequence shown here is derived from an EMBL/GenBank/DDBJ whole genome shotgun (WGS) entry which is preliminary data.</text>
</comment>
<feature type="transmembrane region" description="Helical" evidence="1">
    <location>
        <begin position="6"/>
        <end position="29"/>
    </location>
</feature>
<keyword evidence="1" id="KW-0472">Membrane</keyword>
<evidence type="ECO:0000313" key="3">
    <source>
        <dbReference type="Proteomes" id="UP001629523"/>
    </source>
</evidence>
<proteinExistence type="predicted"/>
<keyword evidence="1" id="KW-1133">Transmembrane helix</keyword>
<evidence type="ECO:0000256" key="1">
    <source>
        <dbReference type="SAM" id="Phobius"/>
    </source>
</evidence>
<accession>A0ABW9EY10</accession>
<dbReference type="EMBL" id="JBBEST010000003">
    <property type="protein sequence ID" value="MFM1346814.1"/>
    <property type="molecule type" value="Genomic_DNA"/>
</dbReference>
<dbReference type="RefSeq" id="WP_050077147.1">
    <property type="nucleotide sequence ID" value="NZ_CABHYX010000056.1"/>
</dbReference>
<sequence length="101" mass="11435">MDSKKVISSLWMGLFILLIISVSIMLFSANPLWMKLNRELMIASKSLVRGDTAVQFVELKNMVITLDDNKSERYLQLELGIVSGDGDDGEINVLDTQMIQW</sequence>
<reference evidence="2 3" key="1">
    <citation type="journal article" date="2024" name="Infect. Genet. Evol.">
        <title>Characteristics and comparative genome analysis of Yersinia enterocolitica and related species associated with human infections in Switzerland 2019-2023.</title>
        <authorList>
            <person name="Stevens M.J.A."/>
            <person name="Horlbog J.A."/>
            <person name="Diethelm A."/>
            <person name="Stephan R."/>
            <person name="Nuesch-Inderbinen M."/>
        </authorList>
    </citation>
    <scope>NUCLEOTIDE SEQUENCE [LARGE SCALE GENOMIC DNA]</scope>
    <source>
        <strain evidence="2 3">N20-0302</strain>
    </source>
</reference>
<organism evidence="2 3">
    <name type="scientific">Yersinia proxima</name>
    <dbReference type="NCBI Taxonomy" id="2890316"/>
    <lineage>
        <taxon>Bacteria</taxon>
        <taxon>Pseudomonadati</taxon>
        <taxon>Pseudomonadota</taxon>
        <taxon>Gammaproteobacteria</taxon>
        <taxon>Enterobacterales</taxon>
        <taxon>Yersiniaceae</taxon>
        <taxon>Yersinia</taxon>
    </lineage>
</organism>
<keyword evidence="1" id="KW-0812">Transmembrane</keyword>
<dbReference type="Proteomes" id="UP001629523">
    <property type="component" value="Unassembled WGS sequence"/>
</dbReference>
<protein>
    <submittedName>
        <fullName evidence="2">Uncharacterized protein</fullName>
    </submittedName>
</protein>
<name>A0ABW9EY10_9GAMM</name>
<evidence type="ECO:0000313" key="2">
    <source>
        <dbReference type="EMBL" id="MFM1346814.1"/>
    </source>
</evidence>
<keyword evidence="3" id="KW-1185">Reference proteome</keyword>
<gene>
    <name evidence="2" type="ORF">WFP14_09615</name>
</gene>